<dbReference type="RefSeq" id="WP_308732202.1">
    <property type="nucleotide sequence ID" value="NZ_JAJEQN010000038.1"/>
</dbReference>
<feature type="compositionally biased region" description="Basic and acidic residues" evidence="1">
    <location>
        <begin position="227"/>
        <end position="240"/>
    </location>
</feature>
<name>A0AAE3E5Z0_9FIRM</name>
<comment type="caution">
    <text evidence="4">The sequence shown here is derived from an EMBL/GenBank/DDBJ whole genome shotgun (WGS) entry which is preliminary data.</text>
</comment>
<gene>
    <name evidence="4" type="ORF">LKD48_12870</name>
</gene>
<keyword evidence="2" id="KW-1133">Transmembrane helix</keyword>
<feature type="transmembrane region" description="Helical" evidence="2">
    <location>
        <begin position="297"/>
        <end position="320"/>
    </location>
</feature>
<proteinExistence type="predicted"/>
<dbReference type="EMBL" id="JAJEQN010000038">
    <property type="protein sequence ID" value="MCC2222511.1"/>
    <property type="molecule type" value="Genomic_DNA"/>
</dbReference>
<keyword evidence="2" id="KW-0472">Membrane</keyword>
<reference evidence="4 5" key="1">
    <citation type="submission" date="2021-10" db="EMBL/GenBank/DDBJ databases">
        <title>Anaerobic single-cell dispensing facilitates the cultivation of human gut bacteria.</title>
        <authorList>
            <person name="Afrizal A."/>
        </authorList>
    </citation>
    <scope>NUCLEOTIDE SEQUENCE [LARGE SCALE GENOMIC DNA]</scope>
    <source>
        <strain evidence="4 5">CLA-AA-H224</strain>
    </source>
</reference>
<evidence type="ECO:0000256" key="1">
    <source>
        <dbReference type="SAM" id="MobiDB-lite"/>
    </source>
</evidence>
<dbReference type="Pfam" id="PF19909">
    <property type="entry name" value="DUF6382"/>
    <property type="match status" value="1"/>
</dbReference>
<organism evidence="4 5">
    <name type="scientific">Anthropogastromicrobium aceti</name>
    <dbReference type="NCBI Taxonomy" id="2981768"/>
    <lineage>
        <taxon>Bacteria</taxon>
        <taxon>Bacillati</taxon>
        <taxon>Bacillota</taxon>
        <taxon>Clostridia</taxon>
        <taxon>Lachnospirales</taxon>
        <taxon>Lachnospiraceae</taxon>
        <taxon>Anthropogastromicrobium</taxon>
    </lineage>
</organism>
<feature type="transmembrane region" description="Helical" evidence="2">
    <location>
        <begin position="262"/>
        <end position="281"/>
    </location>
</feature>
<dbReference type="AlphaFoldDB" id="A0AAE3E5Z0"/>
<evidence type="ECO:0000259" key="3">
    <source>
        <dbReference type="Pfam" id="PF19909"/>
    </source>
</evidence>
<evidence type="ECO:0000313" key="5">
    <source>
        <dbReference type="Proteomes" id="UP001198200"/>
    </source>
</evidence>
<sequence>MAQMEVSYSRRLDYQYMMIETDEEARSDYRLSMLINNRINGFLPVHVQQMNGKSTLSYEITSLENLPEFLDARKITYDEMVSLLLQFCSAVSEAGRYLLDGEGILLEPQYIYVSKSLERIRFCYYPYQHMPLHQSVNVLCRFLIDHIDYDDRRSLELAYGLFQESLRENLSISVIVGCIKDRLENATNDSCDSKVYSVQISSQINKQITDQECGQSDSKQTDSGASEQEKQQKIQQEKQYKNVQQVSDSPKREKTKCKQKKSSVTVIGILLIMVIWGYVFFTAGKRLLLLDLINKNLLAAAGIFIVVAAVAAAFMAYWILKPKH</sequence>
<feature type="domain" description="DUF6382" evidence="3">
    <location>
        <begin position="8"/>
        <end position="169"/>
    </location>
</feature>
<keyword evidence="5" id="KW-1185">Reference proteome</keyword>
<protein>
    <submittedName>
        <fullName evidence="4">DUF6382 domain-containing protein</fullName>
    </submittedName>
</protein>
<feature type="region of interest" description="Disordered" evidence="1">
    <location>
        <begin position="209"/>
        <end position="254"/>
    </location>
</feature>
<dbReference type="Proteomes" id="UP001198200">
    <property type="component" value="Unassembled WGS sequence"/>
</dbReference>
<accession>A0AAE3E5Z0</accession>
<keyword evidence="2" id="KW-0812">Transmembrane</keyword>
<evidence type="ECO:0000313" key="4">
    <source>
        <dbReference type="EMBL" id="MCC2222511.1"/>
    </source>
</evidence>
<feature type="compositionally biased region" description="Polar residues" evidence="1">
    <location>
        <begin position="209"/>
        <end position="226"/>
    </location>
</feature>
<evidence type="ECO:0000256" key="2">
    <source>
        <dbReference type="SAM" id="Phobius"/>
    </source>
</evidence>
<dbReference type="InterPro" id="IPR045962">
    <property type="entry name" value="DUF6382"/>
</dbReference>